<accession>A0A0E9WXF7</accession>
<sequence>MTILHSCHLSSIYGSVGHGICVCYKLSTLIFWGGPQCSWAFTVNQLSVVSLSRVIHDVSCEK</sequence>
<reference evidence="1" key="2">
    <citation type="journal article" date="2015" name="Fish Shellfish Immunol.">
        <title>Early steps in the European eel (Anguilla anguilla)-Vibrio vulnificus interaction in the gills: Role of the RtxA13 toxin.</title>
        <authorList>
            <person name="Callol A."/>
            <person name="Pajuelo D."/>
            <person name="Ebbesson L."/>
            <person name="Teles M."/>
            <person name="MacKenzie S."/>
            <person name="Amaro C."/>
        </authorList>
    </citation>
    <scope>NUCLEOTIDE SEQUENCE</scope>
</reference>
<reference evidence="1" key="1">
    <citation type="submission" date="2014-11" db="EMBL/GenBank/DDBJ databases">
        <authorList>
            <person name="Amaro Gonzalez C."/>
        </authorList>
    </citation>
    <scope>NUCLEOTIDE SEQUENCE</scope>
</reference>
<proteinExistence type="predicted"/>
<protein>
    <submittedName>
        <fullName evidence="1">Uncharacterized protein</fullName>
    </submittedName>
</protein>
<dbReference type="AlphaFoldDB" id="A0A0E9WXF7"/>
<evidence type="ECO:0000313" key="1">
    <source>
        <dbReference type="EMBL" id="JAH95192.1"/>
    </source>
</evidence>
<organism evidence="1">
    <name type="scientific">Anguilla anguilla</name>
    <name type="common">European freshwater eel</name>
    <name type="synonym">Muraena anguilla</name>
    <dbReference type="NCBI Taxonomy" id="7936"/>
    <lineage>
        <taxon>Eukaryota</taxon>
        <taxon>Metazoa</taxon>
        <taxon>Chordata</taxon>
        <taxon>Craniata</taxon>
        <taxon>Vertebrata</taxon>
        <taxon>Euteleostomi</taxon>
        <taxon>Actinopterygii</taxon>
        <taxon>Neopterygii</taxon>
        <taxon>Teleostei</taxon>
        <taxon>Anguilliformes</taxon>
        <taxon>Anguillidae</taxon>
        <taxon>Anguilla</taxon>
    </lineage>
</organism>
<dbReference type="EMBL" id="GBXM01013385">
    <property type="protein sequence ID" value="JAH95192.1"/>
    <property type="molecule type" value="Transcribed_RNA"/>
</dbReference>
<name>A0A0E9WXF7_ANGAN</name>